<comment type="similarity">
    <text evidence="2 7">Belongs to the Nudix hydrolase family. NudJ subfamily.</text>
</comment>
<dbReference type="GO" id="GO:0004787">
    <property type="term" value="F:thiamine diphosphate phosphatase activity"/>
    <property type="evidence" value="ECO:0007669"/>
    <property type="project" value="InterPro"/>
</dbReference>
<evidence type="ECO:0000313" key="9">
    <source>
        <dbReference type="EMBL" id="ANX05005.1"/>
    </source>
</evidence>
<sequence length="147" mass="16650">MIWTPRVTVAAIVENDGRFLLVEELAEGRLVLNQPAGHLEHGESLIDACRRETLEETGWQVEPESVVGLYRRIEPTSDITTLRVCFSARPVEHYPDLLLDTGIERAVWLSRQELADSAQRHRTELVMRCLDDYLAGARHPLSLLAHA</sequence>
<dbReference type="STRING" id="1810504.PG2T_13025"/>
<evidence type="ECO:0000259" key="8">
    <source>
        <dbReference type="PROSITE" id="PS51462"/>
    </source>
</evidence>
<dbReference type="AlphaFoldDB" id="A0A1B1YW22"/>
<evidence type="ECO:0000256" key="5">
    <source>
        <dbReference type="ARBA" id="ARBA00022801"/>
    </source>
</evidence>
<comment type="cofactor">
    <cofactor evidence="1 7">
        <name>Mg(2+)</name>
        <dbReference type="ChEBI" id="CHEBI:18420"/>
    </cofactor>
</comment>
<dbReference type="GO" id="GO:0017110">
    <property type="term" value="F:nucleoside diphosphate phosphatase activity"/>
    <property type="evidence" value="ECO:0007669"/>
    <property type="project" value="InterPro"/>
</dbReference>
<evidence type="ECO:0000256" key="4">
    <source>
        <dbReference type="ARBA" id="ARBA00015552"/>
    </source>
</evidence>
<dbReference type="CDD" id="cd03675">
    <property type="entry name" value="NUDIX_Hydrolase"/>
    <property type="match status" value="1"/>
</dbReference>
<dbReference type="RefSeq" id="WP_068806337.1">
    <property type="nucleotide sequence ID" value="NZ_CP014671.1"/>
</dbReference>
<evidence type="ECO:0000256" key="6">
    <source>
        <dbReference type="ARBA" id="ARBA00022842"/>
    </source>
</evidence>
<dbReference type="InterPro" id="IPR020084">
    <property type="entry name" value="NUDIX_hydrolase_CS"/>
</dbReference>
<reference evidence="10" key="1">
    <citation type="submission" date="2016-03" db="EMBL/GenBank/DDBJ databases">
        <title>Complete genome sequence of Solimmundus cernigliae, representing a novel lineage of polycyclic aromatic hydrocarbon degraders within the Gammaproteobacteria.</title>
        <authorList>
            <person name="Singleton D.R."/>
            <person name="Dickey A.N."/>
            <person name="Scholl E.H."/>
            <person name="Wright F.A."/>
            <person name="Aitken M.D."/>
        </authorList>
    </citation>
    <scope>NUCLEOTIDE SEQUENCE [LARGE SCALE GENOMIC DNA]</scope>
    <source>
        <strain evidence="10">TR3.2</strain>
    </source>
</reference>
<keyword evidence="6 7" id="KW-0460">Magnesium</keyword>
<dbReference type="Gene3D" id="3.90.79.10">
    <property type="entry name" value="Nucleoside Triphosphate Pyrophosphohydrolase"/>
    <property type="match status" value="1"/>
</dbReference>
<evidence type="ECO:0000256" key="7">
    <source>
        <dbReference type="RuleBase" id="RU364043"/>
    </source>
</evidence>
<comment type="subunit">
    <text evidence="3 7">Monomer.</text>
</comment>
<dbReference type="EC" id="3.6.1.-" evidence="7"/>
<evidence type="ECO:0000256" key="2">
    <source>
        <dbReference type="ARBA" id="ARBA00007608"/>
    </source>
</evidence>
<dbReference type="OrthoDB" id="8594221at2"/>
<dbReference type="GO" id="GO:0017111">
    <property type="term" value="F:ribonucleoside triphosphate phosphatase activity"/>
    <property type="evidence" value="ECO:0007669"/>
    <property type="project" value="InterPro"/>
</dbReference>
<evidence type="ECO:0000256" key="1">
    <source>
        <dbReference type="ARBA" id="ARBA00001946"/>
    </source>
</evidence>
<keyword evidence="10" id="KW-1185">Reference proteome</keyword>
<dbReference type="EMBL" id="CP014671">
    <property type="protein sequence ID" value="ANX05005.1"/>
    <property type="molecule type" value="Genomic_DNA"/>
</dbReference>
<dbReference type="InterPro" id="IPR000086">
    <property type="entry name" value="NUDIX_hydrolase_dom"/>
</dbReference>
<dbReference type="PROSITE" id="PS00893">
    <property type="entry name" value="NUDIX_BOX"/>
    <property type="match status" value="1"/>
</dbReference>
<dbReference type="InterPro" id="IPR033713">
    <property type="entry name" value="NudJ"/>
</dbReference>
<dbReference type="PANTHER" id="PTHR43046:SF12">
    <property type="entry name" value="GDP-MANNOSE MANNOSYL HYDROLASE"/>
    <property type="match status" value="1"/>
</dbReference>
<dbReference type="InterPro" id="IPR015797">
    <property type="entry name" value="NUDIX_hydrolase-like_dom_sf"/>
</dbReference>
<gene>
    <name evidence="7" type="primary">nudJ</name>
    <name evidence="9" type="ORF">PG2T_13025</name>
</gene>
<dbReference type="KEGG" id="gbi:PG2T_13025"/>
<organism evidence="9 10">
    <name type="scientific">Immundisolibacter cernigliae</name>
    <dbReference type="NCBI Taxonomy" id="1810504"/>
    <lineage>
        <taxon>Bacteria</taxon>
        <taxon>Pseudomonadati</taxon>
        <taxon>Pseudomonadota</taxon>
        <taxon>Gammaproteobacteria</taxon>
        <taxon>Immundisolibacterales</taxon>
        <taxon>Immundisolibacteraceae</taxon>
        <taxon>Immundisolibacter</taxon>
    </lineage>
</organism>
<feature type="domain" description="Nudix hydrolase" evidence="8">
    <location>
        <begin position="4"/>
        <end position="131"/>
    </location>
</feature>
<dbReference type="SUPFAM" id="SSF55811">
    <property type="entry name" value="Nudix"/>
    <property type="match status" value="1"/>
</dbReference>
<evidence type="ECO:0000313" key="10">
    <source>
        <dbReference type="Proteomes" id="UP000092952"/>
    </source>
</evidence>
<dbReference type="Pfam" id="PF00293">
    <property type="entry name" value="NUDIX"/>
    <property type="match status" value="1"/>
</dbReference>
<accession>A0A1B1YW22</accession>
<dbReference type="PROSITE" id="PS51462">
    <property type="entry name" value="NUDIX"/>
    <property type="match status" value="1"/>
</dbReference>
<protein>
    <recommendedName>
        <fullName evidence="4 7">Phosphatase NudJ</fullName>
        <ecNumber evidence="7">3.6.1.-</ecNumber>
    </recommendedName>
</protein>
<dbReference type="PANTHER" id="PTHR43046">
    <property type="entry name" value="GDP-MANNOSE MANNOSYL HYDROLASE"/>
    <property type="match status" value="1"/>
</dbReference>
<name>A0A1B1YW22_9GAMM</name>
<keyword evidence="5 7" id="KW-0378">Hydrolase</keyword>
<dbReference type="FunCoup" id="A0A1B1YW22">
    <property type="interactions" value="23"/>
</dbReference>
<evidence type="ECO:0000256" key="3">
    <source>
        <dbReference type="ARBA" id="ARBA00011245"/>
    </source>
</evidence>
<dbReference type="InParanoid" id="A0A1B1YW22"/>
<proteinExistence type="inferred from homology"/>
<dbReference type="Proteomes" id="UP000092952">
    <property type="component" value="Chromosome"/>
</dbReference>